<sequence>MRSTSMRNKEGASNNLESLDQTKGTNEPPREIINIIGVETSKQCISPSPVLGNNDHGKVVLCQPAKYFDARSSTCTSGPFPLQELSLEHVKHQDEGVFQEKHVLNHSDASLFSR</sequence>
<comment type="caution">
    <text evidence="2">The sequence shown here is derived from an EMBL/GenBank/DDBJ whole genome shotgun (WGS) entry which is preliminary data.</text>
</comment>
<evidence type="ECO:0000313" key="3">
    <source>
        <dbReference type="Proteomes" id="UP000607653"/>
    </source>
</evidence>
<accession>A0A822XWX6</accession>
<evidence type="ECO:0000313" key="2">
    <source>
        <dbReference type="EMBL" id="DAD23516.1"/>
    </source>
</evidence>
<evidence type="ECO:0000256" key="1">
    <source>
        <dbReference type="SAM" id="MobiDB-lite"/>
    </source>
</evidence>
<dbReference type="AlphaFoldDB" id="A0A822XWX6"/>
<proteinExistence type="predicted"/>
<dbReference type="Proteomes" id="UP000607653">
    <property type="component" value="Unassembled WGS sequence"/>
</dbReference>
<reference evidence="2 3" key="1">
    <citation type="journal article" date="2020" name="Mol. Biol. Evol.">
        <title>Distinct Expression and Methylation Patterns for Genes with Different Fates following a Single Whole-Genome Duplication in Flowering Plants.</title>
        <authorList>
            <person name="Shi T."/>
            <person name="Rahmani R.S."/>
            <person name="Gugger P.F."/>
            <person name="Wang M."/>
            <person name="Li H."/>
            <person name="Zhang Y."/>
            <person name="Li Z."/>
            <person name="Wang Q."/>
            <person name="Van de Peer Y."/>
            <person name="Marchal K."/>
            <person name="Chen J."/>
        </authorList>
    </citation>
    <scope>NUCLEOTIDE SEQUENCE [LARGE SCALE GENOMIC DNA]</scope>
    <source>
        <tissue evidence="2">Leaf</tissue>
    </source>
</reference>
<gene>
    <name evidence="2" type="ORF">HUJ06_024979</name>
</gene>
<dbReference type="EMBL" id="DUZY01000001">
    <property type="protein sequence ID" value="DAD23516.1"/>
    <property type="molecule type" value="Genomic_DNA"/>
</dbReference>
<feature type="compositionally biased region" description="Polar residues" evidence="1">
    <location>
        <begin position="1"/>
        <end position="25"/>
    </location>
</feature>
<protein>
    <submittedName>
        <fullName evidence="2">Uncharacterized protein</fullName>
    </submittedName>
</protein>
<feature type="region of interest" description="Disordered" evidence="1">
    <location>
        <begin position="1"/>
        <end position="30"/>
    </location>
</feature>
<organism evidence="2 3">
    <name type="scientific">Nelumbo nucifera</name>
    <name type="common">Sacred lotus</name>
    <dbReference type="NCBI Taxonomy" id="4432"/>
    <lineage>
        <taxon>Eukaryota</taxon>
        <taxon>Viridiplantae</taxon>
        <taxon>Streptophyta</taxon>
        <taxon>Embryophyta</taxon>
        <taxon>Tracheophyta</taxon>
        <taxon>Spermatophyta</taxon>
        <taxon>Magnoliopsida</taxon>
        <taxon>Proteales</taxon>
        <taxon>Nelumbonaceae</taxon>
        <taxon>Nelumbo</taxon>
    </lineage>
</organism>
<keyword evidence="3" id="KW-1185">Reference proteome</keyword>
<name>A0A822XWX6_NELNU</name>